<proteinExistence type="predicted"/>
<name>A0A1F6DTG9_9BACT</name>
<evidence type="ECO:0000313" key="1">
    <source>
        <dbReference type="EMBL" id="OGG64342.1"/>
    </source>
</evidence>
<dbReference type="Proteomes" id="UP000177232">
    <property type="component" value="Unassembled WGS sequence"/>
</dbReference>
<dbReference type="AlphaFoldDB" id="A0A1F6DTG9"/>
<comment type="caution">
    <text evidence="1">The sequence shown here is derived from an EMBL/GenBank/DDBJ whole genome shotgun (WGS) entry which is preliminary data.</text>
</comment>
<protein>
    <submittedName>
        <fullName evidence="1">Uncharacterized protein</fullName>
    </submittedName>
</protein>
<sequence length="94" mass="10251">MTHDAAFYFANLGADVSRCITAAKQGNETRYEDSLARAYRTLGKLHKAARPEAYEEGLLMLRGLALARATPEALVSFQSSLDSLIGTFSVRLIA</sequence>
<dbReference type="EMBL" id="MFLJ01000027">
    <property type="protein sequence ID" value="OGG64342.1"/>
    <property type="molecule type" value="Genomic_DNA"/>
</dbReference>
<dbReference type="STRING" id="1798496.A3C94_01900"/>
<accession>A0A1F6DTG9</accession>
<evidence type="ECO:0000313" key="2">
    <source>
        <dbReference type="Proteomes" id="UP000177232"/>
    </source>
</evidence>
<organism evidence="1 2">
    <name type="scientific">Candidatus Kaiserbacteria bacterium RIFCSPHIGHO2_02_FULL_55_17</name>
    <dbReference type="NCBI Taxonomy" id="1798496"/>
    <lineage>
        <taxon>Bacteria</taxon>
        <taxon>Candidatus Kaiseribacteriota</taxon>
    </lineage>
</organism>
<gene>
    <name evidence="1" type="ORF">A3C94_01900</name>
</gene>
<reference evidence="1 2" key="1">
    <citation type="journal article" date="2016" name="Nat. Commun.">
        <title>Thousands of microbial genomes shed light on interconnected biogeochemical processes in an aquifer system.</title>
        <authorList>
            <person name="Anantharaman K."/>
            <person name="Brown C.T."/>
            <person name="Hug L.A."/>
            <person name="Sharon I."/>
            <person name="Castelle C.J."/>
            <person name="Probst A.J."/>
            <person name="Thomas B.C."/>
            <person name="Singh A."/>
            <person name="Wilkins M.J."/>
            <person name="Karaoz U."/>
            <person name="Brodie E.L."/>
            <person name="Williams K.H."/>
            <person name="Hubbard S.S."/>
            <person name="Banfield J.F."/>
        </authorList>
    </citation>
    <scope>NUCLEOTIDE SEQUENCE [LARGE SCALE GENOMIC DNA]</scope>
</reference>